<evidence type="ECO:0000313" key="15">
    <source>
        <dbReference type="EMBL" id="CEI71767.1"/>
    </source>
</evidence>
<evidence type="ECO:0000256" key="1">
    <source>
        <dbReference type="ARBA" id="ARBA00000085"/>
    </source>
</evidence>
<keyword evidence="10" id="KW-0067">ATP-binding</keyword>
<dbReference type="InterPro" id="IPR036097">
    <property type="entry name" value="HisK_dim/P_sf"/>
</dbReference>
<evidence type="ECO:0000313" key="16">
    <source>
        <dbReference type="Proteomes" id="UP000245695"/>
    </source>
</evidence>
<dbReference type="EMBL" id="LN650648">
    <property type="protein sequence ID" value="CEI71767.1"/>
    <property type="molecule type" value="Genomic_DNA"/>
</dbReference>
<keyword evidence="4" id="KW-1003">Cell membrane</keyword>
<evidence type="ECO:0000256" key="4">
    <source>
        <dbReference type="ARBA" id="ARBA00022475"/>
    </source>
</evidence>
<dbReference type="PANTHER" id="PTHR45528:SF1">
    <property type="entry name" value="SENSOR HISTIDINE KINASE CPXA"/>
    <property type="match status" value="1"/>
</dbReference>
<dbReference type="InterPro" id="IPR050398">
    <property type="entry name" value="HssS/ArlS-like"/>
</dbReference>
<keyword evidence="12" id="KW-0902">Two-component regulatory system</keyword>
<evidence type="ECO:0000256" key="11">
    <source>
        <dbReference type="ARBA" id="ARBA00022989"/>
    </source>
</evidence>
<dbReference type="PANTHER" id="PTHR45528">
    <property type="entry name" value="SENSOR HISTIDINE KINASE CPXA"/>
    <property type="match status" value="1"/>
</dbReference>
<evidence type="ECO:0000256" key="7">
    <source>
        <dbReference type="ARBA" id="ARBA00022692"/>
    </source>
</evidence>
<dbReference type="GO" id="GO:0005524">
    <property type="term" value="F:ATP binding"/>
    <property type="evidence" value="ECO:0007669"/>
    <property type="project" value="UniProtKB-KW"/>
</dbReference>
<dbReference type="KEGG" id="rhom:FRIFI_0216"/>
<dbReference type="InterPro" id="IPR005467">
    <property type="entry name" value="His_kinase_dom"/>
</dbReference>
<evidence type="ECO:0000256" key="3">
    <source>
        <dbReference type="ARBA" id="ARBA00012438"/>
    </source>
</evidence>
<dbReference type="Gene3D" id="1.10.287.130">
    <property type="match status" value="1"/>
</dbReference>
<keyword evidence="5" id="KW-0597">Phosphoprotein</keyword>
<dbReference type="SMART" id="SM00388">
    <property type="entry name" value="HisKA"/>
    <property type="match status" value="1"/>
</dbReference>
<dbReference type="EC" id="2.7.13.3" evidence="3"/>
<evidence type="ECO:0000256" key="2">
    <source>
        <dbReference type="ARBA" id="ARBA00004651"/>
    </source>
</evidence>
<protein>
    <recommendedName>
        <fullName evidence="3">histidine kinase</fullName>
        <ecNumber evidence="3">2.7.13.3</ecNumber>
    </recommendedName>
</protein>
<dbReference type="InterPro" id="IPR036890">
    <property type="entry name" value="HATPase_C_sf"/>
</dbReference>
<evidence type="ECO:0000256" key="13">
    <source>
        <dbReference type="ARBA" id="ARBA00023136"/>
    </source>
</evidence>
<keyword evidence="6 15" id="KW-0808">Transferase</keyword>
<keyword evidence="9 15" id="KW-0418">Kinase</keyword>
<keyword evidence="7" id="KW-0812">Transmembrane</keyword>
<dbReference type="SMART" id="SM00387">
    <property type="entry name" value="HATPase_c"/>
    <property type="match status" value="1"/>
</dbReference>
<dbReference type="GO" id="GO:0000155">
    <property type="term" value="F:phosphorelay sensor kinase activity"/>
    <property type="evidence" value="ECO:0007669"/>
    <property type="project" value="InterPro"/>
</dbReference>
<keyword evidence="13" id="KW-0472">Membrane</keyword>
<evidence type="ECO:0000256" key="12">
    <source>
        <dbReference type="ARBA" id="ARBA00023012"/>
    </source>
</evidence>
<dbReference type="Gene3D" id="3.30.565.10">
    <property type="entry name" value="Histidine kinase-like ATPase, C-terminal domain"/>
    <property type="match status" value="1"/>
</dbReference>
<keyword evidence="16" id="KW-1185">Reference proteome</keyword>
<comment type="catalytic activity">
    <reaction evidence="1">
        <text>ATP + protein L-histidine = ADP + protein N-phospho-L-histidine.</text>
        <dbReference type="EC" id="2.7.13.3"/>
    </reaction>
</comment>
<evidence type="ECO:0000256" key="9">
    <source>
        <dbReference type="ARBA" id="ARBA00022777"/>
    </source>
</evidence>
<organism evidence="15 16">
    <name type="scientific">Romboutsia hominis</name>
    <dbReference type="NCBI Taxonomy" id="1507512"/>
    <lineage>
        <taxon>Bacteria</taxon>
        <taxon>Bacillati</taxon>
        <taxon>Bacillota</taxon>
        <taxon>Clostridia</taxon>
        <taxon>Peptostreptococcales</taxon>
        <taxon>Peptostreptococcaceae</taxon>
        <taxon>Romboutsia</taxon>
    </lineage>
</organism>
<evidence type="ECO:0000256" key="8">
    <source>
        <dbReference type="ARBA" id="ARBA00022741"/>
    </source>
</evidence>
<feature type="domain" description="Histidine kinase" evidence="14">
    <location>
        <begin position="89"/>
        <end position="301"/>
    </location>
</feature>
<reference evidence="15 16" key="1">
    <citation type="submission" date="2014-09" db="EMBL/GenBank/DDBJ databases">
        <authorList>
            <person name="Hornung B.V."/>
        </authorList>
    </citation>
    <scope>NUCLEOTIDE SEQUENCE [LARGE SCALE GENOMIC DNA]</scope>
    <source>
        <strain evidence="15 16">FRIFI</strain>
    </source>
</reference>
<proteinExistence type="predicted"/>
<evidence type="ECO:0000256" key="5">
    <source>
        <dbReference type="ARBA" id="ARBA00022553"/>
    </source>
</evidence>
<keyword evidence="8" id="KW-0547">Nucleotide-binding</keyword>
<dbReference type="InterPro" id="IPR003661">
    <property type="entry name" value="HisK_dim/P_dom"/>
</dbReference>
<gene>
    <name evidence="15" type="ORF">FRIFI_0216</name>
</gene>
<dbReference type="PROSITE" id="PS50109">
    <property type="entry name" value="HIS_KIN"/>
    <property type="match status" value="1"/>
</dbReference>
<name>A0A2P2BMZ3_9FIRM</name>
<keyword evidence="11" id="KW-1133">Transmembrane helix</keyword>
<comment type="subcellular location">
    <subcellularLocation>
        <location evidence="2">Cell membrane</location>
        <topology evidence="2">Multi-pass membrane protein</topology>
    </subcellularLocation>
</comment>
<evidence type="ECO:0000259" key="14">
    <source>
        <dbReference type="PROSITE" id="PS50109"/>
    </source>
</evidence>
<dbReference type="Proteomes" id="UP000245695">
    <property type="component" value="Chromosome 1"/>
</dbReference>
<accession>A0A2P2BMZ3</accession>
<dbReference type="InterPro" id="IPR003594">
    <property type="entry name" value="HATPase_dom"/>
</dbReference>
<dbReference type="SUPFAM" id="SSF47384">
    <property type="entry name" value="Homodimeric domain of signal transducing histidine kinase"/>
    <property type="match status" value="1"/>
</dbReference>
<dbReference type="Pfam" id="PF00512">
    <property type="entry name" value="HisKA"/>
    <property type="match status" value="1"/>
</dbReference>
<evidence type="ECO:0000256" key="10">
    <source>
        <dbReference type="ARBA" id="ARBA00022840"/>
    </source>
</evidence>
<evidence type="ECO:0000256" key="6">
    <source>
        <dbReference type="ARBA" id="ARBA00022679"/>
    </source>
</evidence>
<dbReference type="CDD" id="cd00075">
    <property type="entry name" value="HATPase"/>
    <property type="match status" value="1"/>
</dbReference>
<sequence length="302" mass="36072">MEWILAILLIPSVYFSARFFLLSRNIKKSVKDFKYISENIDTNRKLKLNHPDKNFEKLLSEINQYLEDTQVNKLKYIKREEEIRKEIENVSHDLRTPLTSIRGYLELINDETITSKEKKDYPCIVEKRAKVLQHLIQDFYDLSRFENNDYNLNMEIIDINKELREHILVFYNDFEKKNIEVDLKLDENPVLVRLDESAIKRVFNNLIQNSIKYSKSHFCMSINNKGREVIIEFKNDVQDINKDELNLLFNRFYMKDKSRSSDSSGLGLTITKLLVESMNGEIDVDMDKEWIIFRIKFLSEIY</sequence>
<dbReference type="SUPFAM" id="SSF55874">
    <property type="entry name" value="ATPase domain of HSP90 chaperone/DNA topoisomerase II/histidine kinase"/>
    <property type="match status" value="1"/>
</dbReference>
<dbReference type="CDD" id="cd00082">
    <property type="entry name" value="HisKA"/>
    <property type="match status" value="1"/>
</dbReference>
<dbReference type="Pfam" id="PF02518">
    <property type="entry name" value="HATPase_c"/>
    <property type="match status" value="1"/>
</dbReference>
<dbReference type="GO" id="GO:0005886">
    <property type="term" value="C:plasma membrane"/>
    <property type="evidence" value="ECO:0007669"/>
    <property type="project" value="UniProtKB-SubCell"/>
</dbReference>
<dbReference type="PRINTS" id="PR01780">
    <property type="entry name" value="LANTIREGPROT"/>
</dbReference>
<dbReference type="AlphaFoldDB" id="A0A2P2BMZ3"/>
<dbReference type="InterPro" id="IPR008358">
    <property type="entry name" value="Sig_transdc_His_kin/Pase_MprB"/>
</dbReference>